<organism evidence="1 2">
    <name type="scientific">Aneurinibacillus aneurinilyticus ATCC 12856</name>
    <dbReference type="NCBI Taxonomy" id="649747"/>
    <lineage>
        <taxon>Bacteria</taxon>
        <taxon>Bacillati</taxon>
        <taxon>Bacillota</taxon>
        <taxon>Bacilli</taxon>
        <taxon>Bacillales</taxon>
        <taxon>Paenibacillaceae</taxon>
        <taxon>Aneurinibacillus group</taxon>
        <taxon>Aneurinibacillus</taxon>
    </lineage>
</organism>
<evidence type="ECO:0000313" key="1">
    <source>
        <dbReference type="EMBL" id="ERI07256.1"/>
    </source>
</evidence>
<dbReference type="HOGENOM" id="CLU_3057984_0_0_9"/>
<keyword evidence="2" id="KW-1185">Reference proteome</keyword>
<sequence>MGRSRRIIHNPISYLAWQPTDSLWNRPVFGVLFFYRGGTAAVEYIRNRSEEPG</sequence>
<dbReference type="EMBL" id="AWSJ01000286">
    <property type="protein sequence ID" value="ERI07256.1"/>
    <property type="molecule type" value="Genomic_DNA"/>
</dbReference>
<accession>U1Y8X1</accession>
<dbReference type="STRING" id="649747.HMPREF0083_04663"/>
<protein>
    <submittedName>
        <fullName evidence="1">Uncharacterized protein</fullName>
    </submittedName>
</protein>
<comment type="caution">
    <text evidence="1">The sequence shown here is derived from an EMBL/GenBank/DDBJ whole genome shotgun (WGS) entry which is preliminary data.</text>
</comment>
<reference evidence="1 2" key="1">
    <citation type="submission" date="2013-08" db="EMBL/GenBank/DDBJ databases">
        <authorList>
            <person name="Weinstock G."/>
            <person name="Sodergren E."/>
            <person name="Wylie T."/>
            <person name="Fulton L."/>
            <person name="Fulton R."/>
            <person name="Fronick C."/>
            <person name="O'Laughlin M."/>
            <person name="Godfrey J."/>
            <person name="Miner T."/>
            <person name="Herter B."/>
            <person name="Appelbaum E."/>
            <person name="Cordes M."/>
            <person name="Lek S."/>
            <person name="Wollam A."/>
            <person name="Pepin K.H."/>
            <person name="Palsikar V.B."/>
            <person name="Mitreva M."/>
            <person name="Wilson R.K."/>
        </authorList>
    </citation>
    <scope>NUCLEOTIDE SEQUENCE [LARGE SCALE GENOMIC DNA]</scope>
    <source>
        <strain evidence="1 2">ATCC 12856</strain>
    </source>
</reference>
<dbReference type="Proteomes" id="UP000016511">
    <property type="component" value="Unassembled WGS sequence"/>
</dbReference>
<gene>
    <name evidence="1" type="ORF">HMPREF0083_04663</name>
</gene>
<dbReference type="AlphaFoldDB" id="U1Y8X1"/>
<evidence type="ECO:0000313" key="2">
    <source>
        <dbReference type="Proteomes" id="UP000016511"/>
    </source>
</evidence>
<name>U1Y8X1_ANEAE</name>
<proteinExistence type="predicted"/>